<dbReference type="PROSITE" id="PS00600">
    <property type="entry name" value="AA_TRANSFER_CLASS_3"/>
    <property type="match status" value="1"/>
</dbReference>
<evidence type="ECO:0000256" key="6">
    <source>
        <dbReference type="RuleBase" id="RU003560"/>
    </source>
</evidence>
<dbReference type="GO" id="GO:0009102">
    <property type="term" value="P:biotin biosynthetic process"/>
    <property type="evidence" value="ECO:0007669"/>
    <property type="project" value="TreeGrafter"/>
</dbReference>
<reference evidence="7 8" key="1">
    <citation type="submission" date="2017-07" db="EMBL/GenBank/DDBJ databases">
        <title>Phylogenetic study on the rhizospheric bacterium Ochrobactrum sp. A44.</title>
        <authorList>
            <person name="Krzyzanowska D.M."/>
            <person name="Ossowicki A."/>
            <person name="Rajewska M."/>
            <person name="Maciag T."/>
            <person name="Kaczynski Z."/>
            <person name="Czerwicka M."/>
            <person name="Jafra S."/>
        </authorList>
    </citation>
    <scope>NUCLEOTIDE SEQUENCE [LARGE SCALE GENOMIC DNA]</scope>
    <source>
        <strain evidence="7 8">PR17</strain>
    </source>
</reference>
<evidence type="ECO:0000256" key="3">
    <source>
        <dbReference type="ARBA" id="ARBA00022576"/>
    </source>
</evidence>
<dbReference type="Pfam" id="PF00202">
    <property type="entry name" value="Aminotran_3"/>
    <property type="match status" value="1"/>
</dbReference>
<dbReference type="InterPro" id="IPR015421">
    <property type="entry name" value="PyrdxlP-dep_Trfase_major"/>
</dbReference>
<keyword evidence="8" id="KW-1185">Reference proteome</keyword>
<gene>
    <name evidence="7" type="ORF">CEV32_1158</name>
</gene>
<dbReference type="GO" id="GO:0004015">
    <property type="term" value="F:adenosylmethionine-8-amino-7-oxononanoate transaminase activity"/>
    <property type="evidence" value="ECO:0007669"/>
    <property type="project" value="TreeGrafter"/>
</dbReference>
<dbReference type="CDD" id="cd00610">
    <property type="entry name" value="OAT_like"/>
    <property type="match status" value="1"/>
</dbReference>
<accession>A0A256FDN3</accession>
<comment type="similarity">
    <text evidence="2 6">Belongs to the class-III pyridoxal-phosphate-dependent aminotransferase family.</text>
</comment>
<dbReference type="InterPro" id="IPR049704">
    <property type="entry name" value="Aminotrans_3_PPA_site"/>
</dbReference>
<dbReference type="InterPro" id="IPR005814">
    <property type="entry name" value="Aminotrans_3"/>
</dbReference>
<dbReference type="PANTHER" id="PTHR42684">
    <property type="entry name" value="ADENOSYLMETHIONINE-8-AMINO-7-OXONONANOATE AMINOTRANSFERASE"/>
    <property type="match status" value="1"/>
</dbReference>
<organism evidence="7 8">
    <name type="scientific">Brucella rhizosphaerae</name>
    <dbReference type="NCBI Taxonomy" id="571254"/>
    <lineage>
        <taxon>Bacteria</taxon>
        <taxon>Pseudomonadati</taxon>
        <taxon>Pseudomonadota</taxon>
        <taxon>Alphaproteobacteria</taxon>
        <taxon>Hyphomicrobiales</taxon>
        <taxon>Brucellaceae</taxon>
        <taxon>Brucella/Ochrobactrum group</taxon>
        <taxon>Brucella</taxon>
    </lineage>
</organism>
<evidence type="ECO:0000313" key="7">
    <source>
        <dbReference type="EMBL" id="OYR12982.1"/>
    </source>
</evidence>
<comment type="caution">
    <text evidence="7">The sequence shown here is derived from an EMBL/GenBank/DDBJ whole genome shotgun (WGS) entry which is preliminary data.</text>
</comment>
<keyword evidence="5 6" id="KW-0663">Pyridoxal phosphate</keyword>
<dbReference type="GO" id="GO:0030170">
    <property type="term" value="F:pyridoxal phosphate binding"/>
    <property type="evidence" value="ECO:0007669"/>
    <property type="project" value="InterPro"/>
</dbReference>
<dbReference type="EMBL" id="NNRK01000029">
    <property type="protein sequence ID" value="OYR12982.1"/>
    <property type="molecule type" value="Genomic_DNA"/>
</dbReference>
<dbReference type="InterPro" id="IPR015422">
    <property type="entry name" value="PyrdxlP-dep_Trfase_small"/>
</dbReference>
<sequence length="442" mass="47334">MLTNTNAPSLDNFWMPFTANRQFKAAPRLLASASGMYYTDVDGKQVLDGTAGLWCCNAGHGRKRITEAVERQISTMDFAPTFQMGHNVAFDFAEKLAAIAPGGPDARLDRVFFTNSGSESVDTALKIAIAYQRAIGQGTRTLVIGREKGYHGVGFGGISVGGLVNNRRVFPQIPADHMRHTLDVGRNAFSKGLPQHGIELADDLERLVQLHGAEKIAAVIVEPMSGSAGVVLPPKGYLERIRATADKHGILVIYDEVITGFGRLGTPFAVDYFGVVPDLVTTAKGLTNGAIPMGAVFSSRAVHDALMTGPENAIELFHGYTYSGHPVACAAGLATLEIYAEEGLLTRGAELAEHWQNALHSLKDAPNVIDIRNLGLVGAIELSSREGAVGARAYDVFTDCFEKGLLIRVTGDVIALSPPLIVEKEQIDTIVSVIRDALKRAA</sequence>
<keyword evidence="7" id="KW-0456">Lyase</keyword>
<protein>
    <submittedName>
        <fullName evidence="7">Beta-eliminating lyase family protein</fullName>
    </submittedName>
</protein>
<dbReference type="GO" id="GO:0016829">
    <property type="term" value="F:lyase activity"/>
    <property type="evidence" value="ECO:0007669"/>
    <property type="project" value="UniProtKB-KW"/>
</dbReference>
<dbReference type="InterPro" id="IPR015424">
    <property type="entry name" value="PyrdxlP-dep_Trfase"/>
</dbReference>
<dbReference type="PIRSF" id="PIRSF000521">
    <property type="entry name" value="Transaminase_4ab_Lys_Orn"/>
    <property type="match status" value="1"/>
</dbReference>
<dbReference type="SUPFAM" id="SSF53383">
    <property type="entry name" value="PLP-dependent transferases"/>
    <property type="match status" value="1"/>
</dbReference>
<dbReference type="PANTHER" id="PTHR42684:SF1">
    <property type="entry name" value="BETA-ALANINE--PYRUVATE AMINOTRANSFERASE"/>
    <property type="match status" value="1"/>
</dbReference>
<proteinExistence type="inferred from homology"/>
<name>A0A256FDN3_9HYPH</name>
<dbReference type="RefSeq" id="WP_094577824.1">
    <property type="nucleotide sequence ID" value="NZ_JBHEEL010000015.1"/>
</dbReference>
<dbReference type="Gene3D" id="3.40.640.10">
    <property type="entry name" value="Type I PLP-dependent aspartate aminotransferase-like (Major domain)"/>
    <property type="match status" value="1"/>
</dbReference>
<dbReference type="Gene3D" id="3.90.1150.10">
    <property type="entry name" value="Aspartate Aminotransferase, domain 1"/>
    <property type="match status" value="1"/>
</dbReference>
<evidence type="ECO:0000313" key="8">
    <source>
        <dbReference type="Proteomes" id="UP000216345"/>
    </source>
</evidence>
<dbReference type="AlphaFoldDB" id="A0A256FDN3"/>
<dbReference type="OrthoDB" id="9801834at2"/>
<comment type="cofactor">
    <cofactor evidence="1">
        <name>pyridoxal 5'-phosphate</name>
        <dbReference type="ChEBI" id="CHEBI:597326"/>
    </cofactor>
</comment>
<evidence type="ECO:0000256" key="5">
    <source>
        <dbReference type="ARBA" id="ARBA00022898"/>
    </source>
</evidence>
<evidence type="ECO:0000256" key="2">
    <source>
        <dbReference type="ARBA" id="ARBA00008954"/>
    </source>
</evidence>
<keyword evidence="4" id="KW-0808">Transferase</keyword>
<dbReference type="eggNOG" id="COG0161">
    <property type="taxonomic scope" value="Bacteria"/>
</dbReference>
<keyword evidence="3" id="KW-0032">Aminotransferase</keyword>
<dbReference type="FunFam" id="3.40.640.10:FF:000014">
    <property type="entry name" value="Adenosylmethionine-8-amino-7-oxononanoate aminotransferase, probable"/>
    <property type="match status" value="1"/>
</dbReference>
<evidence type="ECO:0000256" key="1">
    <source>
        <dbReference type="ARBA" id="ARBA00001933"/>
    </source>
</evidence>
<dbReference type="Proteomes" id="UP000216345">
    <property type="component" value="Unassembled WGS sequence"/>
</dbReference>
<evidence type="ECO:0000256" key="4">
    <source>
        <dbReference type="ARBA" id="ARBA00022679"/>
    </source>
</evidence>